<protein>
    <submittedName>
        <fullName evidence="1">Uncharacterized protein</fullName>
    </submittedName>
</protein>
<name>A0ABP0PIT6_9DINO</name>
<organism evidence="1 2">
    <name type="scientific">Durusdinium trenchii</name>
    <dbReference type="NCBI Taxonomy" id="1381693"/>
    <lineage>
        <taxon>Eukaryota</taxon>
        <taxon>Sar</taxon>
        <taxon>Alveolata</taxon>
        <taxon>Dinophyceae</taxon>
        <taxon>Suessiales</taxon>
        <taxon>Symbiodiniaceae</taxon>
        <taxon>Durusdinium</taxon>
    </lineage>
</organism>
<sequence>MACRPWIRSPMRFGRRAMSVWADSRALKEEHVAVARERVFGAQGSMPGDREFRKKLEGRKLMRWYFPSKYNLQDFRNNEYFEMQSERFKPKPRHPSMVEFDKTLKRIIQNRELLKRYLARFDNEEGYYGTFKKNHTLQDLYGIYRLVSTDKIFKNMTIEETIFKEEDGEDGQLTNSASGIGSSWAKGNEPKAMQDQQWKTLQKDTYFQRRHRFVDPMFRRRRLKWLERQEAGLNKAPNDKHHNKIEFYGKHPDQQKVWPTNKGSLHIRWPSPYHLH</sequence>
<evidence type="ECO:0000313" key="2">
    <source>
        <dbReference type="Proteomes" id="UP001642464"/>
    </source>
</evidence>
<dbReference type="EMBL" id="CAXAMM010035892">
    <property type="protein sequence ID" value="CAK9075032.1"/>
    <property type="molecule type" value="Genomic_DNA"/>
</dbReference>
<comment type="caution">
    <text evidence="1">The sequence shown here is derived from an EMBL/GenBank/DDBJ whole genome shotgun (WGS) entry which is preliminary data.</text>
</comment>
<dbReference type="Proteomes" id="UP001642464">
    <property type="component" value="Unassembled WGS sequence"/>
</dbReference>
<proteinExistence type="predicted"/>
<reference evidence="1 2" key="1">
    <citation type="submission" date="2024-02" db="EMBL/GenBank/DDBJ databases">
        <authorList>
            <person name="Chen Y."/>
            <person name="Shah S."/>
            <person name="Dougan E. K."/>
            <person name="Thang M."/>
            <person name="Chan C."/>
        </authorList>
    </citation>
    <scope>NUCLEOTIDE SEQUENCE [LARGE SCALE GENOMIC DNA]</scope>
</reference>
<keyword evidence="2" id="KW-1185">Reference proteome</keyword>
<accession>A0ABP0PIT6</accession>
<evidence type="ECO:0000313" key="1">
    <source>
        <dbReference type="EMBL" id="CAK9075032.1"/>
    </source>
</evidence>
<gene>
    <name evidence="1" type="ORF">SCF082_LOCUS36444</name>
</gene>